<sequence length="445" mass="50446">MFEFPKNLYTDVRIEHIHETSINFTNNVLENNKVRAYSGAIIRVFDGQRWYYKSISNLSNIQKEIEDLSKMAKENEKIYEHEVIKKLQVNKGEYLSYKGLELDKIPREDKFTLAKEALELTRDKKEGKNFKVNYDDSRVVKEFYSSKGSNLKFDYQLCGIKISYSFNVNGKSFEDNSRIATYDFNKLKDIKNKFQDDYNESLNYAKNSKPITPGKYTVVMSPLIVGVFAHESFGHKSEADFMIGDENMMKEWKIGTKVGADILSIVDYGGYLGSGYVPFDDEGTKAEKTYLIKDGILTGRLHSARSAAIIGEELTGNARAVSFEFEPIVRMTSTYIAPGDKTKEELIQEVEEGIYICDCKYGTGMSTFTIAPSRAYMIRNGKLAEPVNVAVMTGNVMETLYNIDGVSKELELEDNIWGGCGKMEQAPLAVSFGGPYVRVKNIQIQ</sequence>
<evidence type="ECO:0000313" key="7">
    <source>
        <dbReference type="EMBL" id="KNF08117.1"/>
    </source>
</evidence>
<dbReference type="InterPro" id="IPR025502">
    <property type="entry name" value="TldD"/>
</dbReference>
<evidence type="ECO:0000256" key="3">
    <source>
        <dbReference type="ARBA" id="ARBA00022801"/>
    </source>
</evidence>
<feature type="domain" description="Metalloprotease TldD/E N-terminal" evidence="5">
    <location>
        <begin position="11"/>
        <end position="72"/>
    </location>
</feature>
<proteinExistence type="inferred from homology"/>
<dbReference type="GO" id="GO:0005829">
    <property type="term" value="C:cytosol"/>
    <property type="evidence" value="ECO:0007669"/>
    <property type="project" value="TreeGrafter"/>
</dbReference>
<protein>
    <submittedName>
        <fullName evidence="7">Metalloprotease TldD</fullName>
        <ecNumber evidence="7">3.4.-.-</ecNumber>
    </submittedName>
</protein>
<dbReference type="InterPro" id="IPR036059">
    <property type="entry name" value="TldD/PmbA_sf"/>
</dbReference>
<keyword evidence="4 7" id="KW-0482">Metalloprotease</keyword>
<dbReference type="PATRIC" id="fig|1503.3.peg.3293"/>
<dbReference type="PIRSF" id="PIRSF004919">
    <property type="entry name" value="TldD"/>
    <property type="match status" value="1"/>
</dbReference>
<dbReference type="InterPro" id="IPR002510">
    <property type="entry name" value="Metalloprtase-TldD/E_N"/>
</dbReference>
<dbReference type="GO" id="GO:0008237">
    <property type="term" value="F:metallopeptidase activity"/>
    <property type="evidence" value="ECO:0007669"/>
    <property type="project" value="UniProtKB-KW"/>
</dbReference>
<dbReference type="InterPro" id="IPR035068">
    <property type="entry name" value="TldD/PmbA_N"/>
</dbReference>
<gene>
    <name evidence="7" type="primary">tldD</name>
    <name evidence="7" type="ORF">CLPU_9c00130</name>
</gene>
<keyword evidence="2 7" id="KW-0645">Protease</keyword>
<evidence type="ECO:0000259" key="6">
    <source>
        <dbReference type="Pfam" id="PF19289"/>
    </source>
</evidence>
<reference evidence="8" key="1">
    <citation type="submission" date="2015-07" db="EMBL/GenBank/DDBJ databases">
        <title>Draft genome sequence of the purine-degrading Gottschalkia purinilyticum DSM 1384 (formerly Clostridium purinilyticum).</title>
        <authorList>
            <person name="Poehlein A."/>
            <person name="Schiel-Bengelsdorf B."/>
            <person name="Bengelsdorf F.R."/>
            <person name="Daniel R."/>
            <person name="Duerre P."/>
        </authorList>
    </citation>
    <scope>NUCLEOTIDE SEQUENCE [LARGE SCALE GENOMIC DNA]</scope>
    <source>
        <strain evidence="8">DSM 1384</strain>
    </source>
</reference>
<evidence type="ECO:0000259" key="5">
    <source>
        <dbReference type="Pfam" id="PF01523"/>
    </source>
</evidence>
<dbReference type="EC" id="3.4.-.-" evidence="7"/>
<comment type="similarity">
    <text evidence="1">Belongs to the peptidase U62 family.</text>
</comment>
<keyword evidence="8" id="KW-1185">Reference proteome</keyword>
<dbReference type="PANTHER" id="PTHR30624">
    <property type="entry name" value="UNCHARACTERIZED PROTEIN TLDD AND PMBA"/>
    <property type="match status" value="1"/>
</dbReference>
<evidence type="ECO:0000256" key="2">
    <source>
        <dbReference type="ARBA" id="ARBA00022670"/>
    </source>
</evidence>
<dbReference type="Proteomes" id="UP000037267">
    <property type="component" value="Unassembled WGS sequence"/>
</dbReference>
<dbReference type="Pfam" id="PF19289">
    <property type="entry name" value="PmbA_TldD_3rd"/>
    <property type="match status" value="1"/>
</dbReference>
<dbReference type="RefSeq" id="WP_050355488.1">
    <property type="nucleotide sequence ID" value="NZ_LGSS01000009.1"/>
</dbReference>
<dbReference type="PANTHER" id="PTHR30624:SF0">
    <property type="entry name" value="METALLOPROTEASE SLR0863"/>
    <property type="match status" value="1"/>
</dbReference>
<dbReference type="AlphaFoldDB" id="A0A0L0W9I8"/>
<keyword evidence="3 7" id="KW-0378">Hydrolase</keyword>
<evidence type="ECO:0000256" key="4">
    <source>
        <dbReference type="ARBA" id="ARBA00023049"/>
    </source>
</evidence>
<feature type="domain" description="Metalloprotease TldD/E C-terminal" evidence="6">
    <location>
        <begin position="213"/>
        <end position="444"/>
    </location>
</feature>
<name>A0A0L0W9I8_GOTPU</name>
<evidence type="ECO:0000313" key="8">
    <source>
        <dbReference type="Proteomes" id="UP000037267"/>
    </source>
</evidence>
<accession>A0A0L0W9I8</accession>
<dbReference type="InterPro" id="IPR045569">
    <property type="entry name" value="Metalloprtase-TldD/E_C"/>
</dbReference>
<dbReference type="OrthoDB" id="9803213at2"/>
<dbReference type="EMBL" id="LGSS01000009">
    <property type="protein sequence ID" value="KNF08117.1"/>
    <property type="molecule type" value="Genomic_DNA"/>
</dbReference>
<organism evidence="7 8">
    <name type="scientific">Gottschalkia purinilytica</name>
    <name type="common">Clostridium purinilyticum</name>
    <dbReference type="NCBI Taxonomy" id="1503"/>
    <lineage>
        <taxon>Bacteria</taxon>
        <taxon>Bacillati</taxon>
        <taxon>Bacillota</taxon>
        <taxon>Tissierellia</taxon>
        <taxon>Tissierellales</taxon>
        <taxon>Gottschalkiaceae</taxon>
        <taxon>Gottschalkia</taxon>
    </lineage>
</organism>
<dbReference type="InterPro" id="IPR051463">
    <property type="entry name" value="Peptidase_U62_metallo"/>
</dbReference>
<dbReference type="Pfam" id="PF01523">
    <property type="entry name" value="PmbA_TldD_1st"/>
    <property type="match status" value="1"/>
</dbReference>
<evidence type="ECO:0000256" key="1">
    <source>
        <dbReference type="ARBA" id="ARBA00005836"/>
    </source>
</evidence>
<dbReference type="GO" id="GO:0006508">
    <property type="term" value="P:proteolysis"/>
    <property type="evidence" value="ECO:0007669"/>
    <property type="project" value="UniProtKB-KW"/>
</dbReference>
<comment type="caution">
    <text evidence="7">The sequence shown here is derived from an EMBL/GenBank/DDBJ whole genome shotgun (WGS) entry which is preliminary data.</text>
</comment>
<dbReference type="Gene3D" id="3.30.2290.10">
    <property type="entry name" value="PmbA/TldD superfamily"/>
    <property type="match status" value="1"/>
</dbReference>
<dbReference type="SUPFAM" id="SSF111283">
    <property type="entry name" value="Putative modulator of DNA gyrase, PmbA/TldD"/>
    <property type="match status" value="1"/>
</dbReference>
<dbReference type="STRING" id="1503.CLPU_9c00130"/>